<protein>
    <recommendedName>
        <fullName evidence="2">site-specific DNA-methyltransferase (adenine-specific)</fullName>
        <ecNumber evidence="2">2.1.1.72</ecNumber>
    </recommendedName>
</protein>
<evidence type="ECO:0000256" key="2">
    <source>
        <dbReference type="ARBA" id="ARBA00011900"/>
    </source>
</evidence>
<evidence type="ECO:0000256" key="4">
    <source>
        <dbReference type="ARBA" id="ARBA00022679"/>
    </source>
</evidence>
<keyword evidence="10" id="KW-1185">Reference proteome</keyword>
<dbReference type="GO" id="GO:0032259">
    <property type="term" value="P:methylation"/>
    <property type="evidence" value="ECO:0007669"/>
    <property type="project" value="UniProtKB-KW"/>
</dbReference>
<comment type="caution">
    <text evidence="9">The sequence shown here is derived from an EMBL/GenBank/DDBJ whole genome shotgun (WGS) entry which is preliminary data.</text>
</comment>
<proteinExistence type="inferred from homology"/>
<dbReference type="EC" id="2.1.1.72" evidence="2"/>
<feature type="region of interest" description="Disordered" evidence="7">
    <location>
        <begin position="524"/>
        <end position="567"/>
    </location>
</feature>
<dbReference type="RefSeq" id="WP_186770674.1">
    <property type="nucleotide sequence ID" value="NZ_JACOMF010000010.1"/>
</dbReference>
<dbReference type="InterPro" id="IPR002295">
    <property type="entry name" value="N4/N6-MTase_EcoPI_Mod-like"/>
</dbReference>
<dbReference type="SUPFAM" id="SSF53335">
    <property type="entry name" value="S-adenosyl-L-methionine-dependent methyltransferases"/>
    <property type="match status" value="1"/>
</dbReference>
<comment type="catalytic activity">
    <reaction evidence="6">
        <text>a 2'-deoxyadenosine in DNA + S-adenosyl-L-methionine = an N(6)-methyl-2'-deoxyadenosine in DNA + S-adenosyl-L-homocysteine + H(+)</text>
        <dbReference type="Rhea" id="RHEA:15197"/>
        <dbReference type="Rhea" id="RHEA-COMP:12418"/>
        <dbReference type="Rhea" id="RHEA-COMP:12419"/>
        <dbReference type="ChEBI" id="CHEBI:15378"/>
        <dbReference type="ChEBI" id="CHEBI:57856"/>
        <dbReference type="ChEBI" id="CHEBI:59789"/>
        <dbReference type="ChEBI" id="CHEBI:90615"/>
        <dbReference type="ChEBI" id="CHEBI:90616"/>
        <dbReference type="EC" id="2.1.1.72"/>
    </reaction>
</comment>
<gene>
    <name evidence="9" type="ORF">H7965_11270</name>
</gene>
<dbReference type="GO" id="GO:0008170">
    <property type="term" value="F:N-methyltransferase activity"/>
    <property type="evidence" value="ECO:0007669"/>
    <property type="project" value="InterPro"/>
</dbReference>
<organism evidence="9 10">
    <name type="scientific">Siccirubricoccus deserti</name>
    <dbReference type="NCBI Taxonomy" id="2013562"/>
    <lineage>
        <taxon>Bacteria</taxon>
        <taxon>Pseudomonadati</taxon>
        <taxon>Pseudomonadota</taxon>
        <taxon>Alphaproteobacteria</taxon>
        <taxon>Acetobacterales</taxon>
        <taxon>Roseomonadaceae</taxon>
        <taxon>Siccirubricoccus</taxon>
    </lineage>
</organism>
<evidence type="ECO:0000256" key="5">
    <source>
        <dbReference type="ARBA" id="ARBA00022691"/>
    </source>
</evidence>
<sequence>MTRKQKLELTWVGKDERPRLEPRILIENTQRSYHAATRSADDHFDNTLIQGDNLLALKALERDLTGRVKCICIDPPYNTGSAFAQYDDGIEHSLWLSLMRARLELLHRFLSDDGSIWISIDDAEYAYLRVLMDEIFGRANFVATCVWQKRYSRENRETIGDAHDYILVYARQLDAFKKVRNRVPLDEKSAAVYKNTNNDPKGRWRGIPMTAQGFRPNQMYEIVTPSGARHKPPEGRCWGMIEPKYKQLFAEGRIYFGKDGSSQPSVIRYLSEVDGLVPWTWWPHEEVGHTDEAKKESHALFGRDDTFATPKPERLIRRILEIATNPGDLVLDSFAGSGTTGAVAHKMRRRWIMVEVGDHATTHIVPRMRKVIDGADKGGVTDALDWQGGGGYRFYHLAPSLLERDKWGNWVVSKEYNPAMLAEAMCKHMGFTYSPSQNPAEYWNHGYSSERDFIYVTTQAVTHGMLAALSHDAGPDRHLLICCKAYSGKPEEFANLTVRKIPQAVLANCEWGRDDYSLRVASLPTVEREPSGDDASVEAPPPKPGKKPRAASLDTPNLFEQPARTEA</sequence>
<keyword evidence="4" id="KW-0808">Transferase</keyword>
<evidence type="ECO:0000313" key="10">
    <source>
        <dbReference type="Proteomes" id="UP000600101"/>
    </source>
</evidence>
<name>A0A9X0QZT5_9PROT</name>
<evidence type="ECO:0000313" key="9">
    <source>
        <dbReference type="EMBL" id="MBC4015903.1"/>
    </source>
</evidence>
<keyword evidence="5" id="KW-0949">S-adenosyl-L-methionine</keyword>
<dbReference type="Proteomes" id="UP000600101">
    <property type="component" value="Unassembled WGS sequence"/>
</dbReference>
<keyword evidence="3" id="KW-0489">Methyltransferase</keyword>
<evidence type="ECO:0000259" key="8">
    <source>
        <dbReference type="Pfam" id="PF01555"/>
    </source>
</evidence>
<feature type="domain" description="DNA methylase N-4/N-6" evidence="8">
    <location>
        <begin position="68"/>
        <end position="360"/>
    </location>
</feature>
<dbReference type="Pfam" id="PF01555">
    <property type="entry name" value="N6_N4_Mtase"/>
    <property type="match status" value="1"/>
</dbReference>
<comment type="similarity">
    <text evidence="1">Belongs to the N(4)/N(6)-methyltransferase family.</text>
</comment>
<dbReference type="Gene3D" id="3.40.50.150">
    <property type="entry name" value="Vaccinia Virus protein VP39"/>
    <property type="match status" value="1"/>
</dbReference>
<evidence type="ECO:0000256" key="6">
    <source>
        <dbReference type="ARBA" id="ARBA00047942"/>
    </source>
</evidence>
<dbReference type="EMBL" id="JACOMF010000010">
    <property type="protein sequence ID" value="MBC4015903.1"/>
    <property type="molecule type" value="Genomic_DNA"/>
</dbReference>
<reference evidence="9" key="1">
    <citation type="submission" date="2020-08" db="EMBL/GenBank/DDBJ databases">
        <authorList>
            <person name="Hu Y."/>
            <person name="Nguyen S.V."/>
            <person name="Li F."/>
            <person name="Fanning S."/>
        </authorList>
    </citation>
    <scope>NUCLEOTIDE SEQUENCE</scope>
    <source>
        <strain evidence="9">SYSU D8009</strain>
    </source>
</reference>
<accession>A0A9X0QZT5</accession>
<dbReference type="GO" id="GO:0003677">
    <property type="term" value="F:DNA binding"/>
    <property type="evidence" value="ECO:0007669"/>
    <property type="project" value="InterPro"/>
</dbReference>
<dbReference type="PIRSF" id="PIRSF015855">
    <property type="entry name" value="TypeIII_Mtase_mKpnI"/>
    <property type="match status" value="1"/>
</dbReference>
<dbReference type="PRINTS" id="PR00506">
    <property type="entry name" value="D21N6MTFRASE"/>
</dbReference>
<evidence type="ECO:0000256" key="3">
    <source>
        <dbReference type="ARBA" id="ARBA00022603"/>
    </source>
</evidence>
<evidence type="ECO:0000256" key="1">
    <source>
        <dbReference type="ARBA" id="ARBA00006594"/>
    </source>
</evidence>
<dbReference type="GO" id="GO:0009007">
    <property type="term" value="F:site-specific DNA-methyltransferase (adenine-specific) activity"/>
    <property type="evidence" value="ECO:0007669"/>
    <property type="project" value="UniProtKB-EC"/>
</dbReference>
<dbReference type="InterPro" id="IPR002941">
    <property type="entry name" value="DNA_methylase_N4/N6"/>
</dbReference>
<dbReference type="AlphaFoldDB" id="A0A9X0QZT5"/>
<evidence type="ECO:0000256" key="7">
    <source>
        <dbReference type="SAM" id="MobiDB-lite"/>
    </source>
</evidence>
<dbReference type="InterPro" id="IPR029063">
    <property type="entry name" value="SAM-dependent_MTases_sf"/>
</dbReference>